<comment type="caution">
    <text evidence="2">The sequence shown here is derived from an EMBL/GenBank/DDBJ whole genome shotgun (WGS) entry which is preliminary data.</text>
</comment>
<dbReference type="InterPro" id="IPR035931">
    <property type="entry name" value="YlxR-like_sf"/>
</dbReference>
<accession>A0A2A9FIC2</accession>
<keyword evidence="3" id="KW-1185">Reference proteome</keyword>
<sequence length="131" mass="14250">MRAQALDSTVVQRPRRVSVSTAEHQRHRSFPVRTCVGCRQRALTGELLRVVAVDGRLVVDGGRRLPGRGAWLHPGPGCLARAERKRALSRALRVPGTLETDGVREHPAFAVDIGSGTFPGPSETRKQVDPS</sequence>
<dbReference type="Proteomes" id="UP000243542">
    <property type="component" value="Unassembled WGS sequence"/>
</dbReference>
<dbReference type="AlphaFoldDB" id="A0A2A9FIC2"/>
<dbReference type="InterPro" id="IPR037465">
    <property type="entry name" value="YlxR"/>
</dbReference>
<proteinExistence type="predicted"/>
<dbReference type="Pfam" id="PF04296">
    <property type="entry name" value="YlxR"/>
    <property type="match status" value="1"/>
</dbReference>
<gene>
    <name evidence="2" type="ORF">ATK36_5717</name>
</gene>
<evidence type="ECO:0000313" key="2">
    <source>
        <dbReference type="EMBL" id="PFG50481.1"/>
    </source>
</evidence>
<feature type="domain" description="YlxR" evidence="1">
    <location>
        <begin position="33"/>
        <end position="95"/>
    </location>
</feature>
<dbReference type="InterPro" id="IPR007393">
    <property type="entry name" value="YlxR_dom"/>
</dbReference>
<dbReference type="PANTHER" id="PTHR34215">
    <property type="entry name" value="BLL0784 PROTEIN"/>
    <property type="match status" value="1"/>
</dbReference>
<organism evidence="2 3">
    <name type="scientific">Amycolatopsis sulphurea</name>
    <dbReference type="NCBI Taxonomy" id="76022"/>
    <lineage>
        <taxon>Bacteria</taxon>
        <taxon>Bacillati</taxon>
        <taxon>Actinomycetota</taxon>
        <taxon>Actinomycetes</taxon>
        <taxon>Pseudonocardiales</taxon>
        <taxon>Pseudonocardiaceae</taxon>
        <taxon>Amycolatopsis</taxon>
    </lineage>
</organism>
<dbReference type="Gene3D" id="3.30.1230.10">
    <property type="entry name" value="YlxR-like"/>
    <property type="match status" value="1"/>
</dbReference>
<dbReference type="SUPFAM" id="SSF64376">
    <property type="entry name" value="YlxR-like"/>
    <property type="match status" value="1"/>
</dbReference>
<reference evidence="2 3" key="1">
    <citation type="submission" date="2017-10" db="EMBL/GenBank/DDBJ databases">
        <title>Sequencing the genomes of 1000 actinobacteria strains.</title>
        <authorList>
            <person name="Klenk H.-P."/>
        </authorList>
    </citation>
    <scope>NUCLEOTIDE SEQUENCE [LARGE SCALE GENOMIC DNA]</scope>
    <source>
        <strain evidence="2 3">DSM 46092</strain>
    </source>
</reference>
<name>A0A2A9FIC2_9PSEU</name>
<protein>
    <recommendedName>
        <fullName evidence="1">YlxR domain-containing protein</fullName>
    </recommendedName>
</protein>
<evidence type="ECO:0000259" key="1">
    <source>
        <dbReference type="Pfam" id="PF04296"/>
    </source>
</evidence>
<evidence type="ECO:0000313" key="3">
    <source>
        <dbReference type="Proteomes" id="UP000243542"/>
    </source>
</evidence>
<dbReference type="PANTHER" id="PTHR34215:SF1">
    <property type="entry name" value="YLXR DOMAIN-CONTAINING PROTEIN"/>
    <property type="match status" value="1"/>
</dbReference>
<dbReference type="EMBL" id="PDJK01000002">
    <property type="protein sequence ID" value="PFG50481.1"/>
    <property type="molecule type" value="Genomic_DNA"/>
</dbReference>